<evidence type="ECO:0000256" key="5">
    <source>
        <dbReference type="PROSITE-ProRule" id="PRU10141"/>
    </source>
</evidence>
<dbReference type="PANTHER" id="PTHR23257">
    <property type="entry name" value="SERINE-THREONINE PROTEIN KINASE"/>
    <property type="match status" value="1"/>
</dbReference>
<keyword evidence="3 5" id="KW-0067">ATP-binding</keyword>
<dbReference type="PROSITE" id="PS00108">
    <property type="entry name" value="PROTEIN_KINASE_ST"/>
    <property type="match status" value="1"/>
</dbReference>
<dbReference type="InterPro" id="IPR008271">
    <property type="entry name" value="Ser/Thr_kinase_AS"/>
</dbReference>
<evidence type="ECO:0000313" key="10">
    <source>
        <dbReference type="Proteomes" id="UP001470230"/>
    </source>
</evidence>
<evidence type="ECO:0000256" key="2">
    <source>
        <dbReference type="ARBA" id="ARBA00022741"/>
    </source>
</evidence>
<dbReference type="InterPro" id="IPR017441">
    <property type="entry name" value="Protein_kinase_ATP_BS"/>
</dbReference>
<dbReference type="InterPro" id="IPR009091">
    <property type="entry name" value="RCC1/BLIP-II"/>
</dbReference>
<protein>
    <recommendedName>
        <fullName evidence="8">Protein kinase domain-containing protein</fullName>
    </recommendedName>
</protein>
<evidence type="ECO:0000256" key="7">
    <source>
        <dbReference type="SAM" id="MobiDB-lite"/>
    </source>
</evidence>
<dbReference type="InterPro" id="IPR000408">
    <property type="entry name" value="Reg_chr_condens"/>
</dbReference>
<keyword evidence="1" id="KW-0418">Kinase</keyword>
<dbReference type="PROSITE" id="PS50012">
    <property type="entry name" value="RCC1_3"/>
    <property type="match status" value="1"/>
</dbReference>
<dbReference type="SUPFAM" id="SSF50985">
    <property type="entry name" value="RCC1/BLIP-II"/>
    <property type="match status" value="1"/>
</dbReference>
<evidence type="ECO:0000256" key="1">
    <source>
        <dbReference type="ARBA" id="ARBA00022527"/>
    </source>
</evidence>
<evidence type="ECO:0000256" key="6">
    <source>
        <dbReference type="SAM" id="Coils"/>
    </source>
</evidence>
<dbReference type="PROSITE" id="PS00107">
    <property type="entry name" value="PROTEIN_KINASE_ATP"/>
    <property type="match status" value="1"/>
</dbReference>
<proteinExistence type="predicted"/>
<dbReference type="PROSITE" id="PS50011">
    <property type="entry name" value="PROTEIN_KINASE_DOM"/>
    <property type="match status" value="1"/>
</dbReference>
<organism evidence="9 10">
    <name type="scientific">Tritrichomonas musculus</name>
    <dbReference type="NCBI Taxonomy" id="1915356"/>
    <lineage>
        <taxon>Eukaryota</taxon>
        <taxon>Metamonada</taxon>
        <taxon>Parabasalia</taxon>
        <taxon>Tritrichomonadida</taxon>
        <taxon>Tritrichomonadidae</taxon>
        <taxon>Tritrichomonas</taxon>
    </lineage>
</organism>
<dbReference type="SUPFAM" id="SSF56112">
    <property type="entry name" value="Protein kinase-like (PK-like)"/>
    <property type="match status" value="1"/>
</dbReference>
<evidence type="ECO:0000256" key="4">
    <source>
        <dbReference type="PROSITE-ProRule" id="PRU00235"/>
    </source>
</evidence>
<dbReference type="InterPro" id="IPR000719">
    <property type="entry name" value="Prot_kinase_dom"/>
</dbReference>
<keyword evidence="1" id="KW-0723">Serine/threonine-protein kinase</keyword>
<feature type="compositionally biased region" description="Acidic residues" evidence="7">
    <location>
        <begin position="543"/>
        <end position="559"/>
    </location>
</feature>
<dbReference type="InterPro" id="IPR050167">
    <property type="entry name" value="Ser_Thr_protein_kinase"/>
</dbReference>
<feature type="binding site" evidence="5">
    <location>
        <position position="525"/>
    </location>
    <ligand>
        <name>ATP</name>
        <dbReference type="ChEBI" id="CHEBI:30616"/>
    </ligand>
</feature>
<dbReference type="InterPro" id="IPR001245">
    <property type="entry name" value="Ser-Thr/Tyr_kinase_cat_dom"/>
</dbReference>
<evidence type="ECO:0000313" key="9">
    <source>
        <dbReference type="EMBL" id="KAK8838838.1"/>
    </source>
</evidence>
<dbReference type="InterPro" id="IPR011009">
    <property type="entry name" value="Kinase-like_dom_sf"/>
</dbReference>
<accession>A0ABR2GY03</accession>
<keyword evidence="6" id="KW-0175">Coiled coil</keyword>
<sequence length="791" mass="88896">MIKVAGLNEFNQLCTESNNNGIYKTLVVSPPVDLNIKISSLLSFSVYYEHAVWVTTDGKGHAIGLNRDLRICGTIPKDVLRKEIQFEIQDNEGRPRQLLSAVCGLYYTLYMVQSIIPDGYPELAYVFHSINSGIPLFLNISGRNPTSLYGGDSTSAVIDSDGSVIIITPSIFETPTAECQIIDLPDGLKAVSVAFCEKTIIALSKCGRVFESTFSKNKNCYSTFSEISELRKIEFVQISGTFEHCFAVCSDGSVYGRGSNSYGKLGFDFKIDNVEKFSKIYNLKNFMIKSAFAGSGHSLFQTIEGKVLACGKNNNGQLLLQSGPTKEDVYFPVEVSPLKSPSSFCIAGSSLSVVFLGSEEVPPNNPNTSCNEKRVTQINVLAKPLRKSKSVRSKSSPSEIDFLKRQNEELLMKNEALEKKIRSLTKKLTESNDNANFYKQKVKSIEKELEVERSKNKNKEKIELKSKEKIESTHKIELKNEVENENKPKYLNINEVRLFTKVKEIGRGATSEVFKVSRQDIFAMKIFNSKIFANEKGTKDSDSDFSDTEETEPEDDDDNELFELDIEKMKRFFKEYEILSQISHKNIIKTFGFFIGDRNNRPFILLEYCPSDLNKAVKKLTNYERVAVIVQIAEAMQHVHRLGLIHRDLKPENILLDSKKNVKISDFGISTLITLETQSQSRTAGIGTLKFMAPELLNENGKYNEKVDVYAFGVVVFFVLTKGELPKISIVEVGNGKMAKIPSVINDFARNLIKSCWSHNAGERPSFAEIVSSIKKNRFKLIDDVDPLLFQ</sequence>
<keyword evidence="10" id="KW-1185">Reference proteome</keyword>
<dbReference type="Proteomes" id="UP001470230">
    <property type="component" value="Unassembled WGS sequence"/>
</dbReference>
<comment type="caution">
    <text evidence="9">The sequence shown here is derived from an EMBL/GenBank/DDBJ whole genome shotgun (WGS) entry which is preliminary data.</text>
</comment>
<feature type="domain" description="Protein kinase" evidence="8">
    <location>
        <begin position="499"/>
        <end position="789"/>
    </location>
</feature>
<feature type="coiled-coil region" evidence="6">
    <location>
        <begin position="400"/>
        <end position="462"/>
    </location>
</feature>
<dbReference type="EMBL" id="JAPFFF010000054">
    <property type="protein sequence ID" value="KAK8838838.1"/>
    <property type="molecule type" value="Genomic_DNA"/>
</dbReference>
<name>A0ABR2GY03_9EUKA</name>
<reference evidence="9 10" key="1">
    <citation type="submission" date="2024-04" db="EMBL/GenBank/DDBJ databases">
        <title>Tritrichomonas musculus Genome.</title>
        <authorList>
            <person name="Alves-Ferreira E."/>
            <person name="Grigg M."/>
            <person name="Lorenzi H."/>
            <person name="Galac M."/>
        </authorList>
    </citation>
    <scope>NUCLEOTIDE SEQUENCE [LARGE SCALE GENOMIC DNA]</scope>
    <source>
        <strain evidence="9 10">EAF2021</strain>
    </source>
</reference>
<dbReference type="Gene3D" id="1.10.510.10">
    <property type="entry name" value="Transferase(Phosphotransferase) domain 1"/>
    <property type="match status" value="1"/>
</dbReference>
<feature type="region of interest" description="Disordered" evidence="7">
    <location>
        <begin position="537"/>
        <end position="559"/>
    </location>
</feature>
<keyword evidence="1" id="KW-0808">Transferase</keyword>
<dbReference type="SMART" id="SM00220">
    <property type="entry name" value="S_TKc"/>
    <property type="match status" value="1"/>
</dbReference>
<dbReference type="Gene3D" id="2.130.10.30">
    <property type="entry name" value="Regulator of chromosome condensation 1/beta-lactamase-inhibitor protein II"/>
    <property type="match status" value="1"/>
</dbReference>
<evidence type="ECO:0000256" key="3">
    <source>
        <dbReference type="ARBA" id="ARBA00022840"/>
    </source>
</evidence>
<dbReference type="Pfam" id="PF07714">
    <property type="entry name" value="PK_Tyr_Ser-Thr"/>
    <property type="match status" value="1"/>
</dbReference>
<gene>
    <name evidence="9" type="ORF">M9Y10_032878</name>
</gene>
<evidence type="ECO:0000259" key="8">
    <source>
        <dbReference type="PROSITE" id="PS50011"/>
    </source>
</evidence>
<keyword evidence="2 5" id="KW-0547">Nucleotide-binding</keyword>
<feature type="repeat" description="RCC1" evidence="4">
    <location>
        <begin position="252"/>
        <end position="304"/>
    </location>
</feature>
<dbReference type="Pfam" id="PF13540">
    <property type="entry name" value="RCC1_2"/>
    <property type="match status" value="2"/>
</dbReference>